<dbReference type="Pfam" id="PF05383">
    <property type="entry name" value="La"/>
    <property type="match status" value="1"/>
</dbReference>
<dbReference type="Proteomes" id="UP000601435">
    <property type="component" value="Unassembled WGS sequence"/>
</dbReference>
<dbReference type="InterPro" id="IPR006630">
    <property type="entry name" value="La_HTH"/>
</dbReference>
<dbReference type="SMART" id="SM00739">
    <property type="entry name" value="KOW"/>
    <property type="match status" value="1"/>
</dbReference>
<feature type="region of interest" description="Disordered" evidence="3">
    <location>
        <begin position="1"/>
        <end position="81"/>
    </location>
</feature>
<dbReference type="AlphaFoldDB" id="A0A813ABE6"/>
<evidence type="ECO:0000256" key="2">
    <source>
        <dbReference type="PROSITE-ProRule" id="PRU00332"/>
    </source>
</evidence>
<protein>
    <submittedName>
        <fullName evidence="5">LA1 protein</fullName>
    </submittedName>
</protein>
<comment type="caution">
    <text evidence="5">The sequence shown here is derived from an EMBL/GenBank/DDBJ whole genome shotgun (WGS) entry which is preliminary data.</text>
</comment>
<feature type="domain" description="HTH La-type RNA-binding" evidence="4">
    <location>
        <begin position="81"/>
        <end position="178"/>
    </location>
</feature>
<dbReference type="InterPro" id="IPR036388">
    <property type="entry name" value="WH-like_DNA-bd_sf"/>
</dbReference>
<dbReference type="PANTHER" id="PTHR22792">
    <property type="entry name" value="LUPUS LA PROTEIN-RELATED"/>
    <property type="match status" value="1"/>
</dbReference>
<dbReference type="SMART" id="SM00715">
    <property type="entry name" value="LA"/>
    <property type="match status" value="1"/>
</dbReference>
<dbReference type="EMBL" id="CAJNJA010056308">
    <property type="protein sequence ID" value="CAE7858231.1"/>
    <property type="molecule type" value="Genomic_DNA"/>
</dbReference>
<evidence type="ECO:0000259" key="4">
    <source>
        <dbReference type="PROSITE" id="PS50961"/>
    </source>
</evidence>
<reference evidence="5" key="1">
    <citation type="submission" date="2021-02" db="EMBL/GenBank/DDBJ databases">
        <authorList>
            <person name="Dougan E. K."/>
            <person name="Rhodes N."/>
            <person name="Thang M."/>
            <person name="Chan C."/>
        </authorList>
    </citation>
    <scope>NUCLEOTIDE SEQUENCE</scope>
</reference>
<dbReference type="CDD" id="cd07323">
    <property type="entry name" value="LAM"/>
    <property type="match status" value="1"/>
</dbReference>
<dbReference type="InterPro" id="IPR008991">
    <property type="entry name" value="Translation_prot_SH3-like_sf"/>
</dbReference>
<organism evidence="5 6">
    <name type="scientific">Symbiodinium necroappetens</name>
    <dbReference type="NCBI Taxonomy" id="1628268"/>
    <lineage>
        <taxon>Eukaryota</taxon>
        <taxon>Sar</taxon>
        <taxon>Alveolata</taxon>
        <taxon>Dinophyceae</taxon>
        <taxon>Suessiales</taxon>
        <taxon>Symbiodiniaceae</taxon>
        <taxon>Symbiodinium</taxon>
    </lineage>
</organism>
<dbReference type="SUPFAM" id="SSF50104">
    <property type="entry name" value="Translation proteins SH3-like domain"/>
    <property type="match status" value="1"/>
</dbReference>
<feature type="compositionally biased region" description="Basic residues" evidence="3">
    <location>
        <begin position="72"/>
        <end position="81"/>
    </location>
</feature>
<feature type="compositionally biased region" description="Acidic residues" evidence="3">
    <location>
        <begin position="37"/>
        <end position="53"/>
    </location>
</feature>
<sequence>MSVSTVYDDVKASVFEEEAEEKPEEAPLSTEAGWENGSEEVEITGEGDADDAESNALRNTEARDRPPAKGEARRKKRRQKGCSREETLLALRRQIEYYFSDGNLAVDTFFHKHMSEHPEGWIDAALVLNCNRVKKLEVSDEADIEAALVESELETRWLHGADGQTLQLRRENGRKLPDLRAAGWLATKIEQRRQCAEAQSPAFGDADKVTQAQAPKVGDSVRLVTGESAGQSGQILSVDEGEFTVLVGGMDVLVVSSSELEVHAPA</sequence>
<evidence type="ECO:0000313" key="5">
    <source>
        <dbReference type="EMBL" id="CAE7858231.1"/>
    </source>
</evidence>
<evidence type="ECO:0000256" key="1">
    <source>
        <dbReference type="ARBA" id="ARBA00022884"/>
    </source>
</evidence>
<dbReference type="InterPro" id="IPR036390">
    <property type="entry name" value="WH_DNA-bd_sf"/>
</dbReference>
<name>A0A813ABE6_9DINO</name>
<keyword evidence="1 2" id="KW-0694">RNA-binding</keyword>
<dbReference type="Gene3D" id="1.10.10.10">
    <property type="entry name" value="Winged helix-like DNA-binding domain superfamily/Winged helix DNA-binding domain"/>
    <property type="match status" value="1"/>
</dbReference>
<accession>A0A813ABE6</accession>
<evidence type="ECO:0000256" key="3">
    <source>
        <dbReference type="SAM" id="MobiDB-lite"/>
    </source>
</evidence>
<dbReference type="GO" id="GO:0003723">
    <property type="term" value="F:RNA binding"/>
    <property type="evidence" value="ECO:0007669"/>
    <property type="project" value="UniProtKB-UniRule"/>
</dbReference>
<evidence type="ECO:0000313" key="6">
    <source>
        <dbReference type="Proteomes" id="UP000601435"/>
    </source>
</evidence>
<dbReference type="InterPro" id="IPR045180">
    <property type="entry name" value="La_dom_prot"/>
</dbReference>
<feature type="compositionally biased region" description="Basic and acidic residues" evidence="3">
    <location>
        <begin position="60"/>
        <end position="71"/>
    </location>
</feature>
<dbReference type="PROSITE" id="PS50961">
    <property type="entry name" value="HTH_LA"/>
    <property type="match status" value="1"/>
</dbReference>
<dbReference type="SUPFAM" id="SSF46785">
    <property type="entry name" value="Winged helix' DNA-binding domain"/>
    <property type="match status" value="1"/>
</dbReference>
<keyword evidence="6" id="KW-1185">Reference proteome</keyword>
<gene>
    <name evidence="5" type="primary">LA1</name>
    <name evidence="5" type="ORF">SNEC2469_LOCUS27057</name>
</gene>
<dbReference type="OrthoDB" id="435402at2759"/>
<dbReference type="InterPro" id="IPR005824">
    <property type="entry name" value="KOW"/>
</dbReference>
<proteinExistence type="predicted"/>